<dbReference type="Pfam" id="PF05741">
    <property type="entry name" value="zf-nanos"/>
    <property type="match status" value="1"/>
</dbReference>
<protein>
    <recommendedName>
        <fullName evidence="9">Nanos-type domain-containing protein</fullName>
    </recommendedName>
</protein>
<dbReference type="GO" id="GO:0008270">
    <property type="term" value="F:zinc ion binding"/>
    <property type="evidence" value="ECO:0007669"/>
    <property type="project" value="UniProtKB-KW"/>
</dbReference>
<evidence type="ECO:0000256" key="2">
    <source>
        <dbReference type="ARBA" id="ARBA00022490"/>
    </source>
</evidence>
<dbReference type="PANTHER" id="PTHR12887">
    <property type="entry name" value="NANOS PROTEIN"/>
    <property type="match status" value="1"/>
</dbReference>
<keyword evidence="3" id="KW-0479">Metal-binding</keyword>
<dbReference type="Gene3D" id="4.10.60.30">
    <property type="entry name" value="Nanos, RNA-binding domain"/>
    <property type="match status" value="1"/>
</dbReference>
<dbReference type="InterPro" id="IPR038129">
    <property type="entry name" value="Nanos_sf"/>
</dbReference>
<evidence type="ECO:0000256" key="4">
    <source>
        <dbReference type="ARBA" id="ARBA00022771"/>
    </source>
</evidence>
<dbReference type="InterPro" id="IPR024161">
    <property type="entry name" value="Znf_nanos-typ"/>
</dbReference>
<comment type="subcellular location">
    <subcellularLocation>
        <location evidence="1">Cytoplasm</location>
    </subcellularLocation>
</comment>
<gene>
    <name evidence="10" type="ORF">APLA_LOCUS17801</name>
</gene>
<keyword evidence="2" id="KW-0963">Cytoplasm</keyword>
<comment type="caution">
    <text evidence="10">The sequence shown here is derived from an EMBL/GenBank/DDBJ whole genome shotgun (WGS) entry which is preliminary data.</text>
</comment>
<evidence type="ECO:0000313" key="11">
    <source>
        <dbReference type="Proteomes" id="UP000494106"/>
    </source>
</evidence>
<evidence type="ECO:0000256" key="6">
    <source>
        <dbReference type="ARBA" id="ARBA00022845"/>
    </source>
</evidence>
<dbReference type="PROSITE" id="PS51522">
    <property type="entry name" value="ZF_NANOS"/>
    <property type="match status" value="1"/>
</dbReference>
<keyword evidence="5" id="KW-0862">Zinc</keyword>
<evidence type="ECO:0000259" key="9">
    <source>
        <dbReference type="PROSITE" id="PS51522"/>
    </source>
</evidence>
<keyword evidence="4 8" id="KW-0863">Zinc-finger</keyword>
<keyword evidence="6 8" id="KW-0810">Translation regulation</keyword>
<organism evidence="10 11">
    <name type="scientific">Arctia plantaginis</name>
    <name type="common">Wood tiger moth</name>
    <name type="synonym">Phalaena plantaginis</name>
    <dbReference type="NCBI Taxonomy" id="874455"/>
    <lineage>
        <taxon>Eukaryota</taxon>
        <taxon>Metazoa</taxon>
        <taxon>Ecdysozoa</taxon>
        <taxon>Arthropoda</taxon>
        <taxon>Hexapoda</taxon>
        <taxon>Insecta</taxon>
        <taxon>Pterygota</taxon>
        <taxon>Neoptera</taxon>
        <taxon>Endopterygota</taxon>
        <taxon>Lepidoptera</taxon>
        <taxon>Glossata</taxon>
        <taxon>Ditrysia</taxon>
        <taxon>Noctuoidea</taxon>
        <taxon>Erebidae</taxon>
        <taxon>Arctiinae</taxon>
        <taxon>Arctia</taxon>
    </lineage>
</organism>
<evidence type="ECO:0000256" key="5">
    <source>
        <dbReference type="ARBA" id="ARBA00022833"/>
    </source>
</evidence>
<dbReference type="GO" id="GO:0003723">
    <property type="term" value="F:RNA binding"/>
    <property type="evidence" value="ECO:0007669"/>
    <property type="project" value="UniProtKB-UniRule"/>
</dbReference>
<dbReference type="GO" id="GO:0006417">
    <property type="term" value="P:regulation of translation"/>
    <property type="evidence" value="ECO:0007669"/>
    <property type="project" value="UniProtKB-UniRule"/>
</dbReference>
<evidence type="ECO:0000256" key="1">
    <source>
        <dbReference type="ARBA" id="ARBA00004496"/>
    </source>
</evidence>
<reference evidence="10 11" key="1">
    <citation type="submission" date="2020-04" db="EMBL/GenBank/DDBJ databases">
        <authorList>
            <person name="Wallbank WR R."/>
            <person name="Pardo Diaz C."/>
            <person name="Kozak K."/>
            <person name="Martin S."/>
            <person name="Jiggins C."/>
            <person name="Moest M."/>
            <person name="Warren A I."/>
            <person name="Byers J.R.P. K."/>
            <person name="Montejo-Kovacevich G."/>
            <person name="Yen C E."/>
        </authorList>
    </citation>
    <scope>NUCLEOTIDE SEQUENCE [LARGE SCALE GENOMIC DNA]</scope>
</reference>
<dbReference type="EMBL" id="CADEBC010000858">
    <property type="protein sequence ID" value="CAB3261344.1"/>
    <property type="molecule type" value="Genomic_DNA"/>
</dbReference>
<evidence type="ECO:0000256" key="8">
    <source>
        <dbReference type="PROSITE-ProRule" id="PRU00855"/>
    </source>
</evidence>
<dbReference type="GO" id="GO:0005737">
    <property type="term" value="C:cytoplasm"/>
    <property type="evidence" value="ECO:0007669"/>
    <property type="project" value="UniProtKB-SubCell"/>
</dbReference>
<feature type="domain" description="Nanos-type" evidence="9">
    <location>
        <begin position="123"/>
        <end position="177"/>
    </location>
</feature>
<dbReference type="OrthoDB" id="10010129at2759"/>
<dbReference type="AlphaFoldDB" id="A0A8S1BQE2"/>
<evidence type="ECO:0000256" key="3">
    <source>
        <dbReference type="ARBA" id="ARBA00022723"/>
    </source>
</evidence>
<dbReference type="InterPro" id="IPR008705">
    <property type="entry name" value="Nanos/Xcar2"/>
</dbReference>
<evidence type="ECO:0000313" key="10">
    <source>
        <dbReference type="EMBL" id="CAB3261344.1"/>
    </source>
</evidence>
<accession>A0A8S1BQE2</accession>
<name>A0A8S1BQE2_ARCPL</name>
<sequence>MSALKYEQNNEEKLKMEVLAQHHNALEAVKLDPAVLEAQVTVHDKAKETGTDISGNHVNQINRGALFNIEKKATPTNTVKGFENMISQNEAALLSLTPHQLELLMQYADMLRRQRSLAQRHLECAFCKNNGRSSSWYTSHVLKDGRGRVQCPVLRRYRCPRCGATGNYAHTIKYCHDNSLIDTLSSCSGSLF</sequence>
<dbReference type="Proteomes" id="UP000494106">
    <property type="component" value="Unassembled WGS sequence"/>
</dbReference>
<evidence type="ECO:0000256" key="7">
    <source>
        <dbReference type="ARBA" id="ARBA00022884"/>
    </source>
</evidence>
<proteinExistence type="inferred from homology"/>
<keyword evidence="7 8" id="KW-0694">RNA-binding</keyword>
<keyword evidence="11" id="KW-1185">Reference proteome</keyword>
<comment type="similarity">
    <text evidence="8">Belongs to the nanos family.</text>
</comment>